<comment type="caution">
    <text evidence="1">The sequence shown here is derived from an EMBL/GenBank/DDBJ whole genome shotgun (WGS) entry which is preliminary data.</text>
</comment>
<reference evidence="1 2" key="1">
    <citation type="submission" date="2019-02" db="EMBL/GenBank/DDBJ databases">
        <title>Deep-cultivation of Planctomycetes and their phenomic and genomic characterization uncovers novel biology.</title>
        <authorList>
            <person name="Wiegand S."/>
            <person name="Jogler M."/>
            <person name="Boedeker C."/>
            <person name="Pinto D."/>
            <person name="Vollmers J."/>
            <person name="Rivas-Marin E."/>
            <person name="Kohn T."/>
            <person name="Peeters S.H."/>
            <person name="Heuer A."/>
            <person name="Rast P."/>
            <person name="Oberbeckmann S."/>
            <person name="Bunk B."/>
            <person name="Jeske O."/>
            <person name="Meyerdierks A."/>
            <person name="Storesund J.E."/>
            <person name="Kallscheuer N."/>
            <person name="Luecker S."/>
            <person name="Lage O.M."/>
            <person name="Pohl T."/>
            <person name="Merkel B.J."/>
            <person name="Hornburger P."/>
            <person name="Mueller R.-W."/>
            <person name="Bruemmer F."/>
            <person name="Labrenz M."/>
            <person name="Spormann A.M."/>
            <person name="Op Den Camp H."/>
            <person name="Overmann J."/>
            <person name="Amann R."/>
            <person name="Jetten M.S.M."/>
            <person name="Mascher T."/>
            <person name="Medema M.H."/>
            <person name="Devos D.P."/>
            <person name="Kaster A.-K."/>
            <person name="Ovreas L."/>
            <person name="Rohde M."/>
            <person name="Galperin M.Y."/>
            <person name="Jogler C."/>
        </authorList>
    </citation>
    <scope>NUCLEOTIDE SEQUENCE [LARGE SCALE GENOMIC DNA]</scope>
    <source>
        <strain evidence="1 2">Pla144</strain>
    </source>
</reference>
<accession>A0A5C6CVP0</accession>
<proteinExistence type="predicted"/>
<evidence type="ECO:0000313" key="2">
    <source>
        <dbReference type="Proteomes" id="UP000318437"/>
    </source>
</evidence>
<dbReference type="Proteomes" id="UP000318437">
    <property type="component" value="Unassembled WGS sequence"/>
</dbReference>
<dbReference type="AlphaFoldDB" id="A0A5C6CVP0"/>
<gene>
    <name evidence="1" type="ORF">Pla144_26720</name>
</gene>
<name>A0A5C6CVP0_9BACT</name>
<dbReference type="EMBL" id="SJPS01000003">
    <property type="protein sequence ID" value="TWU27895.1"/>
    <property type="molecule type" value="Genomic_DNA"/>
</dbReference>
<keyword evidence="2" id="KW-1185">Reference proteome</keyword>
<dbReference type="RefSeq" id="WP_146451042.1">
    <property type="nucleotide sequence ID" value="NZ_SJPS01000003.1"/>
</dbReference>
<evidence type="ECO:0000313" key="1">
    <source>
        <dbReference type="EMBL" id="TWU27895.1"/>
    </source>
</evidence>
<organism evidence="1 2">
    <name type="scientific">Bythopirellula polymerisocia</name>
    <dbReference type="NCBI Taxonomy" id="2528003"/>
    <lineage>
        <taxon>Bacteria</taxon>
        <taxon>Pseudomonadati</taxon>
        <taxon>Planctomycetota</taxon>
        <taxon>Planctomycetia</taxon>
        <taxon>Pirellulales</taxon>
        <taxon>Lacipirellulaceae</taxon>
        <taxon>Bythopirellula</taxon>
    </lineage>
</organism>
<sequence>MRQSTQKSRSDVRQEESCRVHFAENFFSKTKPSLFLLVPIASTHLQADTYVASDSLDCYEFCKTKLDFPATKAMCIKSSKFWRQSTDLKPGLPISRPGPPGRLIEQTAVSRFSFQRSAQHNDAQQREFVPQASFSQIVWPKSTMIFWARQS</sequence>
<protein>
    <submittedName>
        <fullName evidence="1">Uncharacterized protein</fullName>
    </submittedName>
</protein>